<organism evidence="1 2">
    <name type="scientific">Sporolactobacillus laevolacticus DSM 442</name>
    <dbReference type="NCBI Taxonomy" id="1395513"/>
    <lineage>
        <taxon>Bacteria</taxon>
        <taxon>Bacillati</taxon>
        <taxon>Bacillota</taxon>
        <taxon>Bacilli</taxon>
        <taxon>Bacillales</taxon>
        <taxon>Sporolactobacillaceae</taxon>
        <taxon>Sporolactobacillus</taxon>
    </lineage>
</organism>
<name>V6IXS6_9BACL</name>
<evidence type="ECO:0000313" key="2">
    <source>
        <dbReference type="Proteomes" id="UP000018296"/>
    </source>
</evidence>
<comment type="caution">
    <text evidence="1">The sequence shown here is derived from an EMBL/GenBank/DDBJ whole genome shotgun (WGS) entry which is preliminary data.</text>
</comment>
<dbReference type="Proteomes" id="UP000018296">
    <property type="component" value="Unassembled WGS sequence"/>
</dbReference>
<dbReference type="PATRIC" id="fig|1395513.3.peg.1583"/>
<gene>
    <name evidence="1" type="ORF">P343_07800</name>
</gene>
<keyword evidence="2" id="KW-1185">Reference proteome</keyword>
<accession>V6IXS6</accession>
<dbReference type="EMBL" id="AWTC01000006">
    <property type="protein sequence ID" value="EST12208.1"/>
    <property type="molecule type" value="Genomic_DNA"/>
</dbReference>
<dbReference type="OrthoDB" id="2620022at2"/>
<reference evidence="1 2" key="1">
    <citation type="journal article" date="2013" name="Genome Announc.">
        <title>Genome Sequence of Sporolactobacillus laevolacticus DSM442, an Efficient Polymer-Grade D-Lactate Producer from Agricultural Waste Cottonseed as a Nitrogen Source.</title>
        <authorList>
            <person name="Wang H."/>
            <person name="Wang L."/>
            <person name="Ju J."/>
            <person name="Yu B."/>
            <person name="Ma Y."/>
        </authorList>
    </citation>
    <scope>NUCLEOTIDE SEQUENCE [LARGE SCALE GENOMIC DNA]</scope>
    <source>
        <strain evidence="1 2">DSM 442</strain>
    </source>
</reference>
<sequence>MDEVIFESSIIDKPIITADRNTRKLLTERAKILIQSTDFIEGKAAIREIDLDNKTVTARPLSFKDAEIEDITLKIPSDISTDTLMAFAAKIVYISGYLILNLKVNRLM</sequence>
<proteinExistence type="predicted"/>
<dbReference type="AlphaFoldDB" id="V6IXS6"/>
<protein>
    <submittedName>
        <fullName evidence="1">Uncharacterized protein</fullName>
    </submittedName>
</protein>
<dbReference type="RefSeq" id="WP_023509830.1">
    <property type="nucleotide sequence ID" value="NZ_AWTC01000006.1"/>
</dbReference>
<evidence type="ECO:0000313" key="1">
    <source>
        <dbReference type="EMBL" id="EST12208.1"/>
    </source>
</evidence>